<dbReference type="EMBL" id="JAEMHM010000013">
    <property type="protein sequence ID" value="MBJ6726266.1"/>
    <property type="molecule type" value="Genomic_DNA"/>
</dbReference>
<keyword evidence="5" id="KW-0325">Glycoprotein</keyword>
<evidence type="ECO:0000313" key="8">
    <source>
        <dbReference type="EMBL" id="MBJ6726266.1"/>
    </source>
</evidence>
<keyword evidence="2" id="KW-0645">Protease</keyword>
<comment type="caution">
    <text evidence="8">The sequence shown here is derived from an EMBL/GenBank/DDBJ whole genome shotgun (WGS) entry which is preliminary data.</text>
</comment>
<sequence length="520" mass="57582">MLYKALLIATLLIATPHLALTASEHPHASAPEKAPQPEKEAPPARPTRTSVTKHTVAIGGKSFSYTATAAEMPLQNEAGEPEARIFYTAYTVTPAPGAPPRPLLFVFNGGPGAASVWLHLGALGPRRVEMLADGRMPKPPFHLVDNDWSWLDLGDLVFIDPVGTGYSRAAKPESAKSYASVRGDIDSVGKFIRLYLTLNNRWDAPLFLVGESYGTFRAAGLSEHLLEEGIAPSGIVLISTVLNMQTLRFDNGNELPYQLFLPSYTATAWYHGKLAPELLQDLNRTLAEVEQWASTDYLVALNRGDRLSPGERHAVAEKLSRYTGLSTKFIEERNLRIDARNFVRELLADRSQVAGYMDTRFTAENVDPAAPSGFDPTVANIRPPFTATFLDYVRKELKFESELEYYTLGGGIPSWDWDSKNSYADTSDNLRNSMAKNPYLKVFVASGVFDLATPHLASEYTMSHLGLTDRLKGNITQKRYNAGHMMYLEKGSLAKLKEDVKEFFGNVTMKQSGQDARRKE</sequence>
<dbReference type="InterPro" id="IPR029058">
    <property type="entry name" value="AB_hydrolase_fold"/>
</dbReference>
<dbReference type="Pfam" id="PF00450">
    <property type="entry name" value="Peptidase_S10"/>
    <property type="match status" value="1"/>
</dbReference>
<keyword evidence="4" id="KW-0378">Hydrolase</keyword>
<evidence type="ECO:0000313" key="9">
    <source>
        <dbReference type="Proteomes" id="UP000636888"/>
    </source>
</evidence>
<keyword evidence="3 7" id="KW-0732">Signal</keyword>
<dbReference type="PANTHER" id="PTHR11802:SF3">
    <property type="entry name" value="RETINOID-INDUCIBLE SERINE CARBOXYPEPTIDASE"/>
    <property type="match status" value="1"/>
</dbReference>
<evidence type="ECO:0000256" key="7">
    <source>
        <dbReference type="SAM" id="SignalP"/>
    </source>
</evidence>
<dbReference type="Gene3D" id="3.40.50.1820">
    <property type="entry name" value="alpha/beta hydrolase"/>
    <property type="match status" value="1"/>
</dbReference>
<accession>A0A8J7J922</accession>
<gene>
    <name evidence="8" type="ORF">JFN93_16250</name>
</gene>
<dbReference type="AlphaFoldDB" id="A0A8J7J922"/>
<dbReference type="SUPFAM" id="SSF53474">
    <property type="entry name" value="alpha/beta-Hydrolases"/>
    <property type="match status" value="1"/>
</dbReference>
<reference evidence="8" key="1">
    <citation type="submission" date="2020-12" db="EMBL/GenBank/DDBJ databases">
        <title>Geomonas sp. Red875, isolated from river sediment.</title>
        <authorList>
            <person name="Xu Z."/>
            <person name="Zhang Z."/>
            <person name="Masuda Y."/>
            <person name="Itoh H."/>
            <person name="Senoo K."/>
        </authorList>
    </citation>
    <scope>NUCLEOTIDE SEQUENCE</scope>
    <source>
        <strain evidence="8">Red875</strain>
    </source>
</reference>
<organism evidence="8 9">
    <name type="scientific">Geomesophilobacter sediminis</name>
    <dbReference type="NCBI Taxonomy" id="2798584"/>
    <lineage>
        <taxon>Bacteria</taxon>
        <taxon>Pseudomonadati</taxon>
        <taxon>Thermodesulfobacteriota</taxon>
        <taxon>Desulfuromonadia</taxon>
        <taxon>Geobacterales</taxon>
        <taxon>Geobacteraceae</taxon>
        <taxon>Geomesophilobacter</taxon>
    </lineage>
</organism>
<evidence type="ECO:0000256" key="4">
    <source>
        <dbReference type="ARBA" id="ARBA00022801"/>
    </source>
</evidence>
<dbReference type="InterPro" id="IPR001563">
    <property type="entry name" value="Peptidase_S10"/>
</dbReference>
<evidence type="ECO:0000256" key="1">
    <source>
        <dbReference type="ARBA" id="ARBA00022645"/>
    </source>
</evidence>
<dbReference type="GO" id="GO:0004185">
    <property type="term" value="F:serine-type carboxypeptidase activity"/>
    <property type="evidence" value="ECO:0007669"/>
    <property type="project" value="InterPro"/>
</dbReference>
<evidence type="ECO:0000256" key="3">
    <source>
        <dbReference type="ARBA" id="ARBA00022729"/>
    </source>
</evidence>
<protein>
    <submittedName>
        <fullName evidence="8">Peptidase S10</fullName>
    </submittedName>
</protein>
<feature type="signal peptide" evidence="7">
    <location>
        <begin position="1"/>
        <end position="19"/>
    </location>
</feature>
<proteinExistence type="predicted"/>
<evidence type="ECO:0000256" key="2">
    <source>
        <dbReference type="ARBA" id="ARBA00022670"/>
    </source>
</evidence>
<keyword evidence="9" id="KW-1185">Reference proteome</keyword>
<name>A0A8J7J922_9BACT</name>
<dbReference type="Proteomes" id="UP000636888">
    <property type="component" value="Unassembled WGS sequence"/>
</dbReference>
<evidence type="ECO:0000256" key="5">
    <source>
        <dbReference type="ARBA" id="ARBA00023180"/>
    </source>
</evidence>
<feature type="region of interest" description="Disordered" evidence="6">
    <location>
        <begin position="24"/>
        <end position="53"/>
    </location>
</feature>
<dbReference type="PANTHER" id="PTHR11802">
    <property type="entry name" value="SERINE PROTEASE FAMILY S10 SERINE CARBOXYPEPTIDASE"/>
    <property type="match status" value="1"/>
</dbReference>
<dbReference type="RefSeq" id="WP_199385154.1">
    <property type="nucleotide sequence ID" value="NZ_JAEMHM010000013.1"/>
</dbReference>
<feature type="chain" id="PRO_5035289016" evidence="7">
    <location>
        <begin position="20"/>
        <end position="520"/>
    </location>
</feature>
<dbReference type="GO" id="GO:0006508">
    <property type="term" value="P:proteolysis"/>
    <property type="evidence" value="ECO:0007669"/>
    <property type="project" value="UniProtKB-KW"/>
</dbReference>
<feature type="compositionally biased region" description="Low complexity" evidence="6">
    <location>
        <begin position="24"/>
        <end position="33"/>
    </location>
</feature>
<evidence type="ECO:0000256" key="6">
    <source>
        <dbReference type="SAM" id="MobiDB-lite"/>
    </source>
</evidence>
<keyword evidence="1" id="KW-0121">Carboxypeptidase</keyword>